<protein>
    <submittedName>
        <fullName evidence="2">Lecithin retinol acyltransferase</fullName>
    </submittedName>
</protein>
<accession>A0A239NW65</accession>
<evidence type="ECO:0000313" key="3">
    <source>
        <dbReference type="Proteomes" id="UP000198362"/>
    </source>
</evidence>
<dbReference type="Proteomes" id="UP000198362">
    <property type="component" value="Unassembled WGS sequence"/>
</dbReference>
<dbReference type="GO" id="GO:0016746">
    <property type="term" value="F:acyltransferase activity"/>
    <property type="evidence" value="ECO:0007669"/>
    <property type="project" value="UniProtKB-KW"/>
</dbReference>
<organism evidence="2 3">
    <name type="scientific">Asanoa hainanensis</name>
    <dbReference type="NCBI Taxonomy" id="560556"/>
    <lineage>
        <taxon>Bacteria</taxon>
        <taxon>Bacillati</taxon>
        <taxon>Actinomycetota</taxon>
        <taxon>Actinomycetes</taxon>
        <taxon>Micromonosporales</taxon>
        <taxon>Micromonosporaceae</taxon>
        <taxon>Asanoa</taxon>
    </lineage>
</organism>
<feature type="domain" description="LRAT" evidence="1">
    <location>
        <begin position="16"/>
        <end position="115"/>
    </location>
</feature>
<reference evidence="2 3" key="1">
    <citation type="submission" date="2017-06" db="EMBL/GenBank/DDBJ databases">
        <authorList>
            <person name="Kim H.J."/>
            <person name="Triplett B.A."/>
        </authorList>
    </citation>
    <scope>NUCLEOTIDE SEQUENCE [LARGE SCALE GENOMIC DNA]</scope>
    <source>
        <strain evidence="2 3">CGMCC 4.5593</strain>
    </source>
</reference>
<name>A0A239NW65_9ACTN</name>
<dbReference type="Pfam" id="PF04970">
    <property type="entry name" value="LRAT"/>
    <property type="match status" value="1"/>
</dbReference>
<dbReference type="OrthoDB" id="9812095at2"/>
<dbReference type="PANTHER" id="PTHR46137:SF3">
    <property type="entry name" value="OS05G0310600 PROTEIN"/>
    <property type="match status" value="1"/>
</dbReference>
<dbReference type="Gene3D" id="3.90.1720.10">
    <property type="entry name" value="endopeptidase domain like (from Nostoc punctiforme)"/>
    <property type="match status" value="1"/>
</dbReference>
<gene>
    <name evidence="2" type="ORF">SAMN05421812_11149</name>
</gene>
<dbReference type="AlphaFoldDB" id="A0A239NW65"/>
<keyword evidence="3" id="KW-1185">Reference proteome</keyword>
<dbReference type="EMBL" id="FZPH01000011">
    <property type="protein sequence ID" value="SNT58703.1"/>
    <property type="molecule type" value="Genomic_DNA"/>
</dbReference>
<dbReference type="RefSeq" id="WP_089252926.1">
    <property type="nucleotide sequence ID" value="NZ_FZPH01000011.1"/>
</dbReference>
<dbReference type="PANTHER" id="PTHR46137">
    <property type="entry name" value="OS05G0310600 PROTEIN"/>
    <property type="match status" value="1"/>
</dbReference>
<sequence length="156" mass="17819">MSVYEIRHGDHLVVKRRFAGVVPYTHHGIYVGSRKVIHFTGRTAATATVRKTTIEQFIADSALAVRVYDGKTLKRKETCRRAEEILRTSKAYSYVNNNCEHLATLCKAGESKSHQVDSRVDFVVYGRQSEIAPRFPDSIFNPGFTDVKVLRYRLRN</sequence>
<proteinExistence type="predicted"/>
<keyword evidence="2" id="KW-0012">Acyltransferase</keyword>
<evidence type="ECO:0000259" key="1">
    <source>
        <dbReference type="PROSITE" id="PS51934"/>
    </source>
</evidence>
<evidence type="ECO:0000313" key="2">
    <source>
        <dbReference type="EMBL" id="SNT58703.1"/>
    </source>
</evidence>
<dbReference type="PROSITE" id="PS51934">
    <property type="entry name" value="LRAT"/>
    <property type="match status" value="1"/>
</dbReference>
<keyword evidence="2" id="KW-0808">Transferase</keyword>
<dbReference type="InterPro" id="IPR007053">
    <property type="entry name" value="LRAT_dom"/>
</dbReference>